<reference evidence="2" key="1">
    <citation type="submission" date="2022-12" db="EMBL/GenBank/DDBJ databases">
        <authorList>
            <person name="Wang J."/>
        </authorList>
    </citation>
    <scope>NUCLEOTIDE SEQUENCE</scope>
    <source>
        <strain evidence="2">HY-42-06</strain>
    </source>
</reference>
<gene>
    <name evidence="2" type="ORF">OXH55_06175</name>
</gene>
<evidence type="ECO:0000313" key="3">
    <source>
        <dbReference type="Proteomes" id="UP001079657"/>
    </source>
</evidence>
<protein>
    <submittedName>
        <fullName evidence="2">Uncharacterized protein</fullName>
    </submittedName>
</protein>
<comment type="caution">
    <text evidence="2">The sequence shown here is derived from an EMBL/GenBank/DDBJ whole genome shotgun (WGS) entry which is preliminary data.</text>
</comment>
<sequence>MQISLYIGRRKKKDKIVDDELLKYIEGDRSDRIKDLILKGLIFEGRKDIDDKLLDMRYLYNGNITAAAALEVNHVPVQRQVQPQPQVQPQVQPTPVKPITQVQDKPDFKGIKIKRKSIVDEDLESRI</sequence>
<proteinExistence type="predicted"/>
<evidence type="ECO:0000313" key="2">
    <source>
        <dbReference type="EMBL" id="MCY6370216.1"/>
    </source>
</evidence>
<feature type="region of interest" description="Disordered" evidence="1">
    <location>
        <begin position="81"/>
        <end position="102"/>
    </location>
</feature>
<accession>A0ABT4CQ60</accession>
<organism evidence="2 3">
    <name type="scientific">Clostridium ganghwense</name>
    <dbReference type="NCBI Taxonomy" id="312089"/>
    <lineage>
        <taxon>Bacteria</taxon>
        <taxon>Bacillati</taxon>
        <taxon>Bacillota</taxon>
        <taxon>Clostridia</taxon>
        <taxon>Eubacteriales</taxon>
        <taxon>Clostridiaceae</taxon>
        <taxon>Clostridium</taxon>
    </lineage>
</organism>
<evidence type="ECO:0000256" key="1">
    <source>
        <dbReference type="SAM" id="MobiDB-lite"/>
    </source>
</evidence>
<dbReference type="EMBL" id="JAPQES010000001">
    <property type="protein sequence ID" value="MCY6370216.1"/>
    <property type="molecule type" value="Genomic_DNA"/>
</dbReference>
<dbReference type="RefSeq" id="WP_268048879.1">
    <property type="nucleotide sequence ID" value="NZ_JAPQES010000001.1"/>
</dbReference>
<name>A0ABT4CQ60_9CLOT</name>
<keyword evidence="3" id="KW-1185">Reference proteome</keyword>
<dbReference type="Proteomes" id="UP001079657">
    <property type="component" value="Unassembled WGS sequence"/>
</dbReference>